<evidence type="ECO:0000313" key="2">
    <source>
        <dbReference type="Proteomes" id="UP001417504"/>
    </source>
</evidence>
<accession>A0AAP0IJ85</accession>
<evidence type="ECO:0000313" key="1">
    <source>
        <dbReference type="EMBL" id="KAK9116556.1"/>
    </source>
</evidence>
<keyword evidence="2" id="KW-1185">Reference proteome</keyword>
<dbReference type="Proteomes" id="UP001417504">
    <property type="component" value="Unassembled WGS sequence"/>
</dbReference>
<proteinExistence type="predicted"/>
<protein>
    <submittedName>
        <fullName evidence="1">Uncharacterized protein</fullName>
    </submittedName>
</protein>
<reference evidence="1 2" key="1">
    <citation type="submission" date="2024-01" db="EMBL/GenBank/DDBJ databases">
        <title>Genome assemblies of Stephania.</title>
        <authorList>
            <person name="Yang L."/>
        </authorList>
    </citation>
    <scope>NUCLEOTIDE SEQUENCE [LARGE SCALE GENOMIC DNA]</scope>
    <source>
        <strain evidence="1">QJT</strain>
        <tissue evidence="1">Leaf</tissue>
    </source>
</reference>
<comment type="caution">
    <text evidence="1">The sequence shown here is derived from an EMBL/GenBank/DDBJ whole genome shotgun (WGS) entry which is preliminary data.</text>
</comment>
<dbReference type="EMBL" id="JBBNAE010000006">
    <property type="protein sequence ID" value="KAK9116556.1"/>
    <property type="molecule type" value="Genomic_DNA"/>
</dbReference>
<name>A0AAP0IJ85_9MAGN</name>
<sequence length="301" mass="32454">MSVEKARSTVEEAWFVAEEAPSLAEEVRFIVEEVPSVTEESRSIAKEAPFIGEARATQERVFVSLSHGGPLLGFLPLVRPLMYLRNETSVTNVGQHTFTTSLEDGTYVPWMKVGNGLLGLTYLRRSRAVQATVSLSEGSPSILPPLLSMVVTDMDSRGQPNGPKFSLSCDGHGVLVGAIIFLLLSSFSHVCSLCRILGVAVVTSGGREGNWSEMTCSPGALPQSWCMHRVLQFCLLWWCADCCCNVSLFGCCVRCFGSLSKNTHLGGAAGRTTYLGGLLRTMPSYGWCFGASEVAGPVVVM</sequence>
<organism evidence="1 2">
    <name type="scientific">Stephania japonica</name>
    <dbReference type="NCBI Taxonomy" id="461633"/>
    <lineage>
        <taxon>Eukaryota</taxon>
        <taxon>Viridiplantae</taxon>
        <taxon>Streptophyta</taxon>
        <taxon>Embryophyta</taxon>
        <taxon>Tracheophyta</taxon>
        <taxon>Spermatophyta</taxon>
        <taxon>Magnoliopsida</taxon>
        <taxon>Ranunculales</taxon>
        <taxon>Menispermaceae</taxon>
        <taxon>Menispermoideae</taxon>
        <taxon>Cissampelideae</taxon>
        <taxon>Stephania</taxon>
    </lineage>
</organism>
<gene>
    <name evidence="1" type="ORF">Sjap_015503</name>
</gene>
<dbReference type="AlphaFoldDB" id="A0AAP0IJ85"/>